<evidence type="ECO:0000256" key="4">
    <source>
        <dbReference type="ARBA" id="ARBA00023136"/>
    </source>
</evidence>
<sequence length="300" mass="34364">MSDLSSYAASSEEDRLLLYLSGYCRQLHGSNVNQDKLLVEEAHFKYYLCTLSICGCLFLSTVMVTWLDSTFGGVPLPLYSNSEIGCKMLTFMAHSCDFICVWMISWCLVTVLLYSSVQVFGEDSTLYGWCLVFAGLEPLPDGTSYCGYNLRQLHIFFSLLDTILCTVVPSLLIMVVNSLSIYRYRQCMKIYSSGVLRVRFLRVPDTGDNKMMEETTTAKKFLLSQQSQTTNNQLSTATSSSRSLLIVTSTFVLLNVPNYAFRLYEAVFIVEQTHFVQFMFFTTYLLYYLHHAVLFYMYIF</sequence>
<dbReference type="WBParaSite" id="jg8313">
    <property type="protein sequence ID" value="jg8313"/>
    <property type="gene ID" value="jg8313"/>
</dbReference>
<proteinExistence type="predicted"/>
<dbReference type="Proteomes" id="UP000887574">
    <property type="component" value="Unplaced"/>
</dbReference>
<feature type="transmembrane region" description="Helical" evidence="5">
    <location>
        <begin position="276"/>
        <end position="299"/>
    </location>
</feature>
<dbReference type="SUPFAM" id="SSF81321">
    <property type="entry name" value="Family A G protein-coupled receptor-like"/>
    <property type="match status" value="1"/>
</dbReference>
<organism evidence="7 8">
    <name type="scientific">Ditylenchus dipsaci</name>
    <dbReference type="NCBI Taxonomy" id="166011"/>
    <lineage>
        <taxon>Eukaryota</taxon>
        <taxon>Metazoa</taxon>
        <taxon>Ecdysozoa</taxon>
        <taxon>Nematoda</taxon>
        <taxon>Chromadorea</taxon>
        <taxon>Rhabditida</taxon>
        <taxon>Tylenchina</taxon>
        <taxon>Tylenchomorpha</taxon>
        <taxon>Sphaerularioidea</taxon>
        <taxon>Anguinidae</taxon>
        <taxon>Anguininae</taxon>
        <taxon>Ditylenchus</taxon>
    </lineage>
</organism>
<dbReference type="InterPro" id="IPR017452">
    <property type="entry name" value="GPCR_Rhodpsn_7TM"/>
</dbReference>
<protein>
    <submittedName>
        <fullName evidence="8">G-protein coupled receptors family 1 profile domain-containing protein</fullName>
    </submittedName>
</protein>
<evidence type="ECO:0000313" key="7">
    <source>
        <dbReference type="Proteomes" id="UP000887574"/>
    </source>
</evidence>
<dbReference type="GO" id="GO:0016020">
    <property type="term" value="C:membrane"/>
    <property type="evidence" value="ECO:0007669"/>
    <property type="project" value="UniProtKB-SubCell"/>
</dbReference>
<evidence type="ECO:0000313" key="8">
    <source>
        <dbReference type="WBParaSite" id="jg8313"/>
    </source>
</evidence>
<evidence type="ECO:0000256" key="3">
    <source>
        <dbReference type="ARBA" id="ARBA00022989"/>
    </source>
</evidence>
<comment type="subcellular location">
    <subcellularLocation>
        <location evidence="1">Membrane</location>
    </subcellularLocation>
</comment>
<evidence type="ECO:0000256" key="2">
    <source>
        <dbReference type="ARBA" id="ARBA00022692"/>
    </source>
</evidence>
<accession>A0A915ERY2</accession>
<keyword evidence="7" id="KW-1185">Reference proteome</keyword>
<keyword evidence="3 5" id="KW-1133">Transmembrane helix</keyword>
<evidence type="ECO:0000259" key="6">
    <source>
        <dbReference type="PROSITE" id="PS50262"/>
    </source>
</evidence>
<dbReference type="AlphaFoldDB" id="A0A915ERY2"/>
<feature type="domain" description="G-protein coupled receptors family 1 profile" evidence="6">
    <location>
        <begin position="101"/>
        <end position="298"/>
    </location>
</feature>
<dbReference type="Gene3D" id="1.20.1070.10">
    <property type="entry name" value="Rhodopsin 7-helix transmembrane proteins"/>
    <property type="match status" value="1"/>
</dbReference>
<dbReference type="PROSITE" id="PS50262">
    <property type="entry name" value="G_PROTEIN_RECEP_F1_2"/>
    <property type="match status" value="1"/>
</dbReference>
<name>A0A915ERY2_9BILA</name>
<feature type="transmembrane region" description="Helical" evidence="5">
    <location>
        <begin position="88"/>
        <end position="114"/>
    </location>
</feature>
<evidence type="ECO:0000256" key="1">
    <source>
        <dbReference type="ARBA" id="ARBA00004370"/>
    </source>
</evidence>
<feature type="transmembrane region" description="Helical" evidence="5">
    <location>
        <begin position="155"/>
        <end position="179"/>
    </location>
</feature>
<evidence type="ECO:0000256" key="5">
    <source>
        <dbReference type="SAM" id="Phobius"/>
    </source>
</evidence>
<reference evidence="8" key="1">
    <citation type="submission" date="2022-11" db="UniProtKB">
        <authorList>
            <consortium name="WormBaseParasite"/>
        </authorList>
    </citation>
    <scope>IDENTIFICATION</scope>
</reference>
<feature type="transmembrane region" description="Helical" evidence="5">
    <location>
        <begin position="244"/>
        <end position="264"/>
    </location>
</feature>
<keyword evidence="2 5" id="KW-0812">Transmembrane</keyword>
<keyword evidence="4 5" id="KW-0472">Membrane</keyword>